<proteinExistence type="predicted"/>
<evidence type="ECO:0000313" key="2">
    <source>
        <dbReference type="Proteomes" id="UP001189619"/>
    </source>
</evidence>
<gene>
    <name evidence="1" type="ORF">BSPP4475_01380</name>
</gene>
<dbReference type="AlphaFoldDB" id="A0AA48RGC3"/>
<accession>A0AA48RGC3</accession>
<reference evidence="1" key="1">
    <citation type="submission" date="2023-07" db="EMBL/GenBank/DDBJ databases">
        <authorList>
            <person name="Ivanov I."/>
            <person name="Teneva D."/>
            <person name="Stoikov I."/>
        </authorList>
    </citation>
    <scope>NUCLEOTIDE SEQUENCE</scope>
    <source>
        <strain evidence="1">4475</strain>
    </source>
</reference>
<dbReference type="EMBL" id="OY569118">
    <property type="protein sequence ID" value="CAJ1000977.1"/>
    <property type="molecule type" value="Genomic_DNA"/>
</dbReference>
<organism evidence="1 2">
    <name type="scientific">Brevibacillus aydinogluensis</name>
    <dbReference type="NCBI Taxonomy" id="927786"/>
    <lineage>
        <taxon>Bacteria</taxon>
        <taxon>Bacillati</taxon>
        <taxon>Bacillota</taxon>
        <taxon>Bacilli</taxon>
        <taxon>Bacillales</taxon>
        <taxon>Paenibacillaceae</taxon>
        <taxon>Brevibacillus</taxon>
    </lineage>
</organism>
<dbReference type="Proteomes" id="UP001189619">
    <property type="component" value="Chromosome"/>
</dbReference>
<protein>
    <submittedName>
        <fullName evidence="1">Uncharacterized protein</fullName>
    </submittedName>
</protein>
<name>A0AA48RGC3_9BACL</name>
<sequence length="99" mass="11632">MICFKPYWKGLIEMNDKLDLILTTLMDFKKDMEDFKEQALSRLDSIEQSIHRIESSQPDDIKAILQTISDKLDERDSEIQVLNRRVFKVESALERLSGQ</sequence>
<keyword evidence="2" id="KW-1185">Reference proteome</keyword>
<dbReference type="KEGG" id="bayd:BSPP4475_01380"/>
<evidence type="ECO:0000313" key="1">
    <source>
        <dbReference type="EMBL" id="CAJ1000977.1"/>
    </source>
</evidence>